<proteinExistence type="predicted"/>
<dbReference type="NCBIfam" id="NF008573">
    <property type="entry name" value="PRK11525.1"/>
    <property type="match status" value="1"/>
</dbReference>
<organism evidence="3">
    <name type="scientific">uncultured Sulfurovum sp</name>
    <dbReference type="NCBI Taxonomy" id="269237"/>
    <lineage>
        <taxon>Bacteria</taxon>
        <taxon>Pseudomonadati</taxon>
        <taxon>Campylobacterota</taxon>
        <taxon>Epsilonproteobacteria</taxon>
        <taxon>Campylobacterales</taxon>
        <taxon>Sulfurovaceae</taxon>
        <taxon>Sulfurovum</taxon>
        <taxon>environmental samples</taxon>
    </lineage>
</organism>
<feature type="domain" description="Bro-N" evidence="2">
    <location>
        <begin position="38"/>
        <end position="131"/>
    </location>
</feature>
<evidence type="ECO:0000256" key="1">
    <source>
        <dbReference type="SAM" id="MobiDB-lite"/>
    </source>
</evidence>
<feature type="compositionally biased region" description="Basic and acidic residues" evidence="1">
    <location>
        <begin position="285"/>
        <end position="299"/>
    </location>
</feature>
<dbReference type="EMBL" id="CACVAR010000313">
    <property type="protein sequence ID" value="CAA6820489.1"/>
    <property type="molecule type" value="Genomic_DNA"/>
</dbReference>
<evidence type="ECO:0000259" key="2">
    <source>
        <dbReference type="Pfam" id="PF02498"/>
    </source>
</evidence>
<feature type="region of interest" description="Disordered" evidence="1">
    <location>
        <begin position="269"/>
        <end position="299"/>
    </location>
</feature>
<gene>
    <name evidence="3" type="ORF">HELGO_WM52614</name>
</gene>
<sequence>MFYEYTLKILLNYIHLIVEGIYVKEIEISDYKTFEDIKQIDVNGNEFWYARALAQVLDYSDFRNFTKVIEKVKISLENNKEKIIFHIVDIEEEVVHGKGATKKYPSFALSRFACYLIVQNADPSKSVIAKGQAYFALQTRRQELEDEDSFKQLQEDEKRLFLRNELKEHNKQLVATAQEAGVKTNIDFAVFQNYGYKGLYGLDARGIHTKKGLKKSHKILDHMGSTELAANLFHATQTEEKLKRDKVQSKRNANKTHYDVGKKVRDTIEELGGEMPENLPTPEKSLIKIEKEQKKLEKK</sequence>
<protein>
    <submittedName>
        <fullName evidence="3">DNA-damage-inducible protein D</fullName>
    </submittedName>
</protein>
<dbReference type="AlphaFoldDB" id="A0A6S6U184"/>
<accession>A0A6S6U184</accession>
<reference evidence="3" key="1">
    <citation type="submission" date="2020-01" db="EMBL/GenBank/DDBJ databases">
        <authorList>
            <person name="Meier V. D."/>
            <person name="Meier V D."/>
        </authorList>
    </citation>
    <scope>NUCLEOTIDE SEQUENCE</scope>
    <source>
        <strain evidence="3">HLG_WM_MAG_03</strain>
    </source>
</reference>
<name>A0A6S6U184_9BACT</name>
<dbReference type="Pfam" id="PF02498">
    <property type="entry name" value="Bro-N"/>
    <property type="match status" value="1"/>
</dbReference>
<dbReference type="InterPro" id="IPR003497">
    <property type="entry name" value="BRO_N_domain"/>
</dbReference>
<evidence type="ECO:0000313" key="3">
    <source>
        <dbReference type="EMBL" id="CAA6820489.1"/>
    </source>
</evidence>